<dbReference type="PANTHER" id="PTHR43877">
    <property type="entry name" value="AMINOALKYLPHOSPHONATE N-ACETYLTRANSFERASE-RELATED-RELATED"/>
    <property type="match status" value="1"/>
</dbReference>
<evidence type="ECO:0000256" key="2">
    <source>
        <dbReference type="ARBA" id="ARBA00023315"/>
    </source>
</evidence>
<feature type="domain" description="N-acetyltransferase" evidence="3">
    <location>
        <begin position="18"/>
        <end position="179"/>
    </location>
</feature>
<dbReference type="Pfam" id="PF00583">
    <property type="entry name" value="Acetyltransf_1"/>
    <property type="match status" value="1"/>
</dbReference>
<dbReference type="InterPro" id="IPR016181">
    <property type="entry name" value="Acyl_CoA_acyltransferase"/>
</dbReference>
<keyword evidence="1" id="KW-0808">Transferase</keyword>
<dbReference type="InterPro" id="IPR050832">
    <property type="entry name" value="Bact_Acetyltransf"/>
</dbReference>
<evidence type="ECO:0000313" key="5">
    <source>
        <dbReference type="Proteomes" id="UP001496627"/>
    </source>
</evidence>
<dbReference type="CDD" id="cd04301">
    <property type="entry name" value="NAT_SF"/>
    <property type="match status" value="1"/>
</dbReference>
<keyword evidence="5" id="KW-1185">Reference proteome</keyword>
<evidence type="ECO:0000259" key="3">
    <source>
        <dbReference type="PROSITE" id="PS51186"/>
    </source>
</evidence>
<evidence type="ECO:0000313" key="4">
    <source>
        <dbReference type="EMBL" id="MEQ1406322.1"/>
    </source>
</evidence>
<dbReference type="Proteomes" id="UP001496627">
    <property type="component" value="Unassembled WGS sequence"/>
</dbReference>
<dbReference type="InterPro" id="IPR000182">
    <property type="entry name" value="GNAT_dom"/>
</dbReference>
<proteinExistence type="predicted"/>
<comment type="caution">
    <text evidence="4">The sequence shown here is derived from an EMBL/GenBank/DDBJ whole genome shotgun (WGS) entry which is preliminary data.</text>
</comment>
<keyword evidence="2" id="KW-0012">Acyltransferase</keyword>
<gene>
    <name evidence="4" type="ORF">ABK249_15430</name>
</gene>
<dbReference type="SUPFAM" id="SSF55729">
    <property type="entry name" value="Acyl-CoA N-acyltransferases (Nat)"/>
    <property type="match status" value="1"/>
</dbReference>
<accession>A0ABV0M366</accession>
<name>A0ABV0M366_9HYPH</name>
<reference evidence="4 5" key="1">
    <citation type="submission" date="2024-05" db="EMBL/GenBank/DDBJ databases">
        <title>Neorhizobium sp. Rsf11, a plant growth promoting and heavy metal resistant PAH-degrader.</title>
        <authorList>
            <person name="Golubev S.N."/>
            <person name="Muratova A.Y."/>
            <person name="Markelova M.I."/>
        </authorList>
    </citation>
    <scope>NUCLEOTIDE SEQUENCE [LARGE SCALE GENOMIC DNA]</scope>
    <source>
        <strain evidence="4 5">Rsf11</strain>
    </source>
</reference>
<dbReference type="Gene3D" id="3.40.630.30">
    <property type="match status" value="1"/>
</dbReference>
<protein>
    <submittedName>
        <fullName evidence="4">GNAT family N-acetyltransferase</fullName>
    </submittedName>
</protein>
<organism evidence="4 5">
    <name type="scientific">Neorhizobium phenanthreniclasticum</name>
    <dbReference type="NCBI Taxonomy" id="3157917"/>
    <lineage>
        <taxon>Bacteria</taxon>
        <taxon>Pseudomonadati</taxon>
        <taxon>Pseudomonadota</taxon>
        <taxon>Alphaproteobacteria</taxon>
        <taxon>Hyphomicrobiales</taxon>
        <taxon>Rhizobiaceae</taxon>
        <taxon>Rhizobium/Agrobacterium group</taxon>
        <taxon>Neorhizobium</taxon>
    </lineage>
</organism>
<evidence type="ECO:0000256" key="1">
    <source>
        <dbReference type="ARBA" id="ARBA00022679"/>
    </source>
</evidence>
<dbReference type="PROSITE" id="PS51186">
    <property type="entry name" value="GNAT"/>
    <property type="match status" value="1"/>
</dbReference>
<sequence>MTLRNLSEVNVSTNKEGVLIKRLSADEIDVFRSIRLEALSSEPSSFASRFEDWAYLPDEEWRQRLNNPVFVAFLNDQPVGMMGLLRQRPSKMAHRATLIGVYVRKSQRGTGIAANLLKAIADYATSIRVLQLELAVSVENPAAMHFYQRQGFIEIGRVPNGFLDDGKEIDEVIMMRRLNG</sequence>
<dbReference type="EMBL" id="JBEAAL010000010">
    <property type="protein sequence ID" value="MEQ1406322.1"/>
    <property type="molecule type" value="Genomic_DNA"/>
</dbReference>